<gene>
    <name evidence="1" type="ORF">EOD73_16350</name>
</gene>
<evidence type="ECO:0000313" key="2">
    <source>
        <dbReference type="Proteomes" id="UP000288587"/>
    </source>
</evidence>
<dbReference type="EMBL" id="SACM01000005">
    <property type="protein sequence ID" value="RVT83123.1"/>
    <property type="molecule type" value="Genomic_DNA"/>
</dbReference>
<dbReference type="Proteomes" id="UP000288587">
    <property type="component" value="Unassembled WGS sequence"/>
</dbReference>
<protein>
    <submittedName>
        <fullName evidence="1">Uncharacterized protein</fullName>
    </submittedName>
</protein>
<keyword evidence="2" id="KW-1185">Reference proteome</keyword>
<reference evidence="1 2" key="1">
    <citation type="submission" date="2019-01" db="EMBL/GenBank/DDBJ databases">
        <authorList>
            <person name="Chen W.-M."/>
        </authorList>
    </citation>
    <scope>NUCLEOTIDE SEQUENCE [LARGE SCALE GENOMIC DNA]</scope>
    <source>
        <strain evidence="1 2">CCP-18</strain>
    </source>
</reference>
<proteinExistence type="predicted"/>
<evidence type="ECO:0000313" key="1">
    <source>
        <dbReference type="EMBL" id="RVT83123.1"/>
    </source>
</evidence>
<dbReference type="RefSeq" id="WP_127684103.1">
    <property type="nucleotide sequence ID" value="NZ_SACM01000005.1"/>
</dbReference>
<organism evidence="1 2">
    <name type="scientific">Inhella crocodyli</name>
    <dbReference type="NCBI Taxonomy" id="2499851"/>
    <lineage>
        <taxon>Bacteria</taxon>
        <taxon>Pseudomonadati</taxon>
        <taxon>Pseudomonadota</taxon>
        <taxon>Betaproteobacteria</taxon>
        <taxon>Burkholderiales</taxon>
        <taxon>Sphaerotilaceae</taxon>
        <taxon>Inhella</taxon>
    </lineage>
</organism>
<sequence>MSLPTSPSAADPFPPLLGELEAALALVQDALSVRDAAALERHAGTVQRLMTEALHQGQARGREGALSPDLRQRLAAAGAQVAAQRVALGRATAALDRAIDVLMPAEPLGLYGQGGKALRQRSSGDSVSA</sequence>
<comment type="caution">
    <text evidence="1">The sequence shown here is derived from an EMBL/GenBank/DDBJ whole genome shotgun (WGS) entry which is preliminary data.</text>
</comment>
<accession>A0A437LCS4</accession>
<name>A0A437LCS4_9BURK</name>
<dbReference type="AlphaFoldDB" id="A0A437LCS4"/>
<dbReference type="OrthoDB" id="9154419at2"/>